<proteinExistence type="predicted"/>
<evidence type="ECO:0000313" key="2">
    <source>
        <dbReference type="Proteomes" id="UP000822688"/>
    </source>
</evidence>
<comment type="caution">
    <text evidence="1">The sequence shown here is derived from an EMBL/GenBank/DDBJ whole genome shotgun (WGS) entry which is preliminary data.</text>
</comment>
<sequence>MQYIPQQNTPFNNVNAIDEARHTCPISELRTPSSKFNTEKANYSTKMPRFRSATRKCAKLLRDLVHEMQFRWKNRRRRARVVKLCCSEAECAALLCMAM</sequence>
<protein>
    <submittedName>
        <fullName evidence="1">Uncharacterized protein</fullName>
    </submittedName>
</protein>
<accession>A0A8T0HAW5</accession>
<dbReference type="EMBL" id="CM026428">
    <property type="protein sequence ID" value="KAG0567319.1"/>
    <property type="molecule type" value="Genomic_DNA"/>
</dbReference>
<reference evidence="1" key="1">
    <citation type="submission" date="2020-06" db="EMBL/GenBank/DDBJ databases">
        <title>WGS assembly of Ceratodon purpureus strain R40.</title>
        <authorList>
            <person name="Carey S.B."/>
            <person name="Jenkins J."/>
            <person name="Shu S."/>
            <person name="Lovell J.T."/>
            <person name="Sreedasyam A."/>
            <person name="Maumus F."/>
            <person name="Tiley G.P."/>
            <person name="Fernandez-Pozo N."/>
            <person name="Barry K."/>
            <person name="Chen C."/>
            <person name="Wang M."/>
            <person name="Lipzen A."/>
            <person name="Daum C."/>
            <person name="Saski C.A."/>
            <person name="Payton A.C."/>
            <person name="Mcbreen J.C."/>
            <person name="Conrad R.E."/>
            <person name="Kollar L.M."/>
            <person name="Olsson S."/>
            <person name="Huttunen S."/>
            <person name="Landis J.B."/>
            <person name="Wickett N.J."/>
            <person name="Johnson M.G."/>
            <person name="Rensing S.A."/>
            <person name="Grimwood J."/>
            <person name="Schmutz J."/>
            <person name="Mcdaniel S.F."/>
        </authorList>
    </citation>
    <scope>NUCLEOTIDE SEQUENCE</scope>
    <source>
        <strain evidence="1">R40</strain>
    </source>
</reference>
<dbReference type="AlphaFoldDB" id="A0A8T0HAW5"/>
<dbReference type="Proteomes" id="UP000822688">
    <property type="component" value="Chromosome 7"/>
</dbReference>
<gene>
    <name evidence="1" type="ORF">KC19_7G126100</name>
</gene>
<keyword evidence="2" id="KW-1185">Reference proteome</keyword>
<evidence type="ECO:0000313" key="1">
    <source>
        <dbReference type="EMBL" id="KAG0567319.1"/>
    </source>
</evidence>
<name>A0A8T0HAW5_CERPU</name>
<organism evidence="1 2">
    <name type="scientific">Ceratodon purpureus</name>
    <name type="common">Fire moss</name>
    <name type="synonym">Dicranum purpureum</name>
    <dbReference type="NCBI Taxonomy" id="3225"/>
    <lineage>
        <taxon>Eukaryota</taxon>
        <taxon>Viridiplantae</taxon>
        <taxon>Streptophyta</taxon>
        <taxon>Embryophyta</taxon>
        <taxon>Bryophyta</taxon>
        <taxon>Bryophytina</taxon>
        <taxon>Bryopsida</taxon>
        <taxon>Dicranidae</taxon>
        <taxon>Pseudoditrichales</taxon>
        <taxon>Ditrichaceae</taxon>
        <taxon>Ceratodon</taxon>
    </lineage>
</organism>